<comment type="caution">
    <text evidence="2">The sequence shown here is derived from an EMBL/GenBank/DDBJ whole genome shotgun (WGS) entry which is preliminary data.</text>
</comment>
<proteinExistence type="predicted"/>
<evidence type="ECO:0000259" key="1">
    <source>
        <dbReference type="Pfam" id="PF01266"/>
    </source>
</evidence>
<sequence length="360" mass="40402">MRIGIIGAGVFGATAALRLAKAGYDVELIDRNDRILSCASSINQYRLHRGHHYPRSLETIQSCKESAGAFEREYPDAVIKDNTHYYCISAKDSLTSAEQFTKMCDAFRLHYREEPLDIVSRDNVSLCVRVSEYAIDPVALYSTIYDRLRRSTVKLMLNTSAERSMLSRYDLVVVAAYAGTNAVLEALDISPVRSYQYELCEKIVVKLPQNFIRKSAVILDGPFTCIDPLGRSGNFVMGHVVHAIHTSNIGLHPIIPDEFKSLLNRGIVKNPPITNFSKFIESASEFFPDIRKAEHVGSMYTFRTVLPNQEATDSRPTIVERVNDQVVTIFSGKIGNCVQTTDKILELVQEKEKNKEPSSI</sequence>
<evidence type="ECO:0000313" key="2">
    <source>
        <dbReference type="EMBL" id="KKT78889.1"/>
    </source>
</evidence>
<dbReference type="AlphaFoldDB" id="A0A0G1N3V1"/>
<dbReference type="Proteomes" id="UP000034889">
    <property type="component" value="Unassembled WGS sequence"/>
</dbReference>
<dbReference type="Gene3D" id="3.30.9.10">
    <property type="entry name" value="D-Amino Acid Oxidase, subunit A, domain 2"/>
    <property type="match status" value="1"/>
</dbReference>
<feature type="domain" description="FAD dependent oxidoreductase" evidence="1">
    <location>
        <begin position="3"/>
        <end position="304"/>
    </location>
</feature>
<name>A0A0G1N3V1_9BACT</name>
<dbReference type="SUPFAM" id="SSF51905">
    <property type="entry name" value="FAD/NAD(P)-binding domain"/>
    <property type="match status" value="1"/>
</dbReference>
<accession>A0A0G1N3V1</accession>
<dbReference type="InterPro" id="IPR006076">
    <property type="entry name" value="FAD-dep_OxRdtase"/>
</dbReference>
<gene>
    <name evidence="2" type="ORF">UW74_C0011G0003</name>
</gene>
<evidence type="ECO:0000313" key="3">
    <source>
        <dbReference type="Proteomes" id="UP000034889"/>
    </source>
</evidence>
<organism evidence="2 3">
    <name type="scientific">Candidatus Giovannonibacteria bacterium GW2011_GWC2_44_8</name>
    <dbReference type="NCBI Taxonomy" id="1618657"/>
    <lineage>
        <taxon>Bacteria</taxon>
        <taxon>Candidatus Giovannoniibacteriota</taxon>
    </lineage>
</organism>
<reference evidence="2 3" key="1">
    <citation type="journal article" date="2015" name="Nature">
        <title>rRNA introns, odd ribosomes, and small enigmatic genomes across a large radiation of phyla.</title>
        <authorList>
            <person name="Brown C.T."/>
            <person name="Hug L.A."/>
            <person name="Thomas B.C."/>
            <person name="Sharon I."/>
            <person name="Castelle C.J."/>
            <person name="Singh A."/>
            <person name="Wilkins M.J."/>
            <person name="Williams K.H."/>
            <person name="Banfield J.F."/>
        </authorList>
    </citation>
    <scope>NUCLEOTIDE SEQUENCE [LARGE SCALE GENOMIC DNA]</scope>
</reference>
<dbReference type="Pfam" id="PF01266">
    <property type="entry name" value="DAO"/>
    <property type="match status" value="1"/>
</dbReference>
<dbReference type="InterPro" id="IPR036188">
    <property type="entry name" value="FAD/NAD-bd_sf"/>
</dbReference>
<dbReference type="Gene3D" id="3.50.50.60">
    <property type="entry name" value="FAD/NAD(P)-binding domain"/>
    <property type="match status" value="1"/>
</dbReference>
<dbReference type="EMBL" id="LCJM01000011">
    <property type="protein sequence ID" value="KKT78889.1"/>
    <property type="molecule type" value="Genomic_DNA"/>
</dbReference>
<protein>
    <recommendedName>
        <fullName evidence="1">FAD dependent oxidoreductase domain-containing protein</fullName>
    </recommendedName>
</protein>